<reference evidence="2" key="1">
    <citation type="submission" date="2020-05" db="EMBL/GenBank/DDBJ databases">
        <title>Chitinophaga laudate sp. nov., isolated from a tropical peat swamp.</title>
        <authorList>
            <person name="Goh C.B.S."/>
            <person name="Lee M.S."/>
            <person name="Parimannan S."/>
            <person name="Pasbakhsh P."/>
            <person name="Yule C.M."/>
            <person name="Rajandas H."/>
            <person name="Loke S."/>
            <person name="Croft L."/>
            <person name="Tan J.B.L."/>
        </authorList>
    </citation>
    <scope>NUCLEOTIDE SEQUENCE</scope>
    <source>
        <strain evidence="2">Mgbs1</strain>
    </source>
</reference>
<dbReference type="Proteomes" id="UP000281028">
    <property type="component" value="Unassembled WGS sequence"/>
</dbReference>
<dbReference type="InterPro" id="IPR006016">
    <property type="entry name" value="UspA"/>
</dbReference>
<accession>A0A3S1DK08</accession>
<dbReference type="InterPro" id="IPR006015">
    <property type="entry name" value="Universal_stress_UspA"/>
</dbReference>
<dbReference type="Pfam" id="PF00582">
    <property type="entry name" value="Usp"/>
    <property type="match status" value="1"/>
</dbReference>
<dbReference type="PANTHER" id="PTHR46268">
    <property type="entry name" value="STRESS RESPONSE PROTEIN NHAX"/>
    <property type="match status" value="1"/>
</dbReference>
<comment type="similarity">
    <text evidence="1">Belongs to the universal stress protein A family.</text>
</comment>
<dbReference type="InterPro" id="IPR014729">
    <property type="entry name" value="Rossmann-like_a/b/a_fold"/>
</dbReference>
<dbReference type="CDD" id="cd00293">
    <property type="entry name" value="USP-like"/>
    <property type="match status" value="1"/>
</dbReference>
<name>A0A3S1DK08_9BACT</name>
<evidence type="ECO:0000313" key="3">
    <source>
        <dbReference type="Proteomes" id="UP000281028"/>
    </source>
</evidence>
<organism evidence="2 3">
    <name type="scientific">Chitinophaga solisilvae</name>
    <dbReference type="NCBI Taxonomy" id="1233460"/>
    <lineage>
        <taxon>Bacteria</taxon>
        <taxon>Pseudomonadati</taxon>
        <taxon>Bacteroidota</taxon>
        <taxon>Chitinophagia</taxon>
        <taxon>Chitinophagales</taxon>
        <taxon>Chitinophagaceae</taxon>
        <taxon>Chitinophaga</taxon>
    </lineage>
</organism>
<gene>
    <name evidence="2" type="ORF">ECE50_024985</name>
</gene>
<dbReference type="Gene3D" id="3.40.50.620">
    <property type="entry name" value="HUPs"/>
    <property type="match status" value="1"/>
</dbReference>
<evidence type="ECO:0000256" key="1">
    <source>
        <dbReference type="ARBA" id="ARBA00008791"/>
    </source>
</evidence>
<sequence length="145" mass="15584">MSEIMIAVDLSPFSESVISTGVELAGQMNAVVTLFTVVEIGMGLGLPEAGPVFTDDIPARVREAEEILQTYKRKYPDASIGITVTTGNPKNETLDRAHNGSTSILVVGTHGRTGLNHMLVGSTAEYIIRHARIPVLVVPYNKEAH</sequence>
<comment type="caution">
    <text evidence="2">The sequence shown here is derived from an EMBL/GenBank/DDBJ whole genome shotgun (WGS) entry which is preliminary data.</text>
</comment>
<proteinExistence type="inferred from homology"/>
<dbReference type="PANTHER" id="PTHR46268:SF6">
    <property type="entry name" value="UNIVERSAL STRESS PROTEIN UP12"/>
    <property type="match status" value="1"/>
</dbReference>
<dbReference type="SUPFAM" id="SSF52402">
    <property type="entry name" value="Adenine nucleotide alpha hydrolases-like"/>
    <property type="match status" value="1"/>
</dbReference>
<evidence type="ECO:0000313" key="2">
    <source>
        <dbReference type="EMBL" id="NSL90114.1"/>
    </source>
</evidence>
<keyword evidence="3" id="KW-1185">Reference proteome</keyword>
<protein>
    <submittedName>
        <fullName evidence="2">Universal stress protein</fullName>
    </submittedName>
</protein>
<dbReference type="OrthoDB" id="9788959at2"/>
<dbReference type="AlphaFoldDB" id="A0A3S1DK08"/>
<dbReference type="EMBL" id="RIAR02000001">
    <property type="protein sequence ID" value="NSL90114.1"/>
    <property type="molecule type" value="Genomic_DNA"/>
</dbReference>
<dbReference type="PRINTS" id="PR01438">
    <property type="entry name" value="UNVRSLSTRESS"/>
</dbReference>